<keyword evidence="2" id="KW-0472">Membrane</keyword>
<evidence type="ECO:0008006" key="5">
    <source>
        <dbReference type="Google" id="ProtNLM"/>
    </source>
</evidence>
<accession>A0A565BIQ8</accession>
<protein>
    <recommendedName>
        <fullName evidence="5">Glycine-rich protein</fullName>
    </recommendedName>
</protein>
<feature type="transmembrane region" description="Helical" evidence="2">
    <location>
        <begin position="12"/>
        <end position="32"/>
    </location>
</feature>
<proteinExistence type="predicted"/>
<dbReference type="Proteomes" id="UP000489600">
    <property type="component" value="Unassembled WGS sequence"/>
</dbReference>
<feature type="region of interest" description="Disordered" evidence="1">
    <location>
        <begin position="38"/>
        <end position="84"/>
    </location>
</feature>
<organism evidence="3 4">
    <name type="scientific">Arabis nemorensis</name>
    <dbReference type="NCBI Taxonomy" id="586526"/>
    <lineage>
        <taxon>Eukaryota</taxon>
        <taxon>Viridiplantae</taxon>
        <taxon>Streptophyta</taxon>
        <taxon>Embryophyta</taxon>
        <taxon>Tracheophyta</taxon>
        <taxon>Spermatophyta</taxon>
        <taxon>Magnoliopsida</taxon>
        <taxon>eudicotyledons</taxon>
        <taxon>Gunneridae</taxon>
        <taxon>Pentapetalae</taxon>
        <taxon>rosids</taxon>
        <taxon>malvids</taxon>
        <taxon>Brassicales</taxon>
        <taxon>Brassicaceae</taxon>
        <taxon>Arabideae</taxon>
        <taxon>Arabis</taxon>
    </lineage>
</organism>
<dbReference type="EMBL" id="CABITT030000004">
    <property type="protein sequence ID" value="VVB01068.1"/>
    <property type="molecule type" value="Genomic_DNA"/>
</dbReference>
<gene>
    <name evidence="3" type="ORF">ANE_LOCUS11512</name>
</gene>
<evidence type="ECO:0000313" key="3">
    <source>
        <dbReference type="EMBL" id="VVB01068.1"/>
    </source>
</evidence>
<reference evidence="3" key="1">
    <citation type="submission" date="2019-07" db="EMBL/GenBank/DDBJ databases">
        <authorList>
            <person name="Dittberner H."/>
        </authorList>
    </citation>
    <scope>NUCLEOTIDE SEQUENCE [LARGE SCALE GENOMIC DNA]</scope>
</reference>
<feature type="transmembrane region" description="Helical" evidence="2">
    <location>
        <begin position="88"/>
        <end position="106"/>
    </location>
</feature>
<dbReference type="AlphaFoldDB" id="A0A565BIQ8"/>
<evidence type="ECO:0000313" key="4">
    <source>
        <dbReference type="Proteomes" id="UP000489600"/>
    </source>
</evidence>
<keyword evidence="2" id="KW-0812">Transmembrane</keyword>
<keyword evidence="4" id="KW-1185">Reference proteome</keyword>
<comment type="caution">
    <text evidence="3">The sequence shown here is derived from an EMBL/GenBank/DDBJ whole genome shotgun (WGS) entry which is preliminary data.</text>
</comment>
<evidence type="ECO:0000256" key="2">
    <source>
        <dbReference type="SAM" id="Phobius"/>
    </source>
</evidence>
<sequence length="115" mass="11745">MRNTKTQAHFVTNYTVLLVIILLLFTSTTVVARGGGGGHSVGGGGHGSKGGGYSSRGGGHGEEEEGRGHGIGTGSMVHRPGTRNGGSALNPIASGYASVLMIIFVFDSFKEISKI</sequence>
<keyword evidence="2" id="KW-1133">Transmembrane helix</keyword>
<evidence type="ECO:0000256" key="1">
    <source>
        <dbReference type="SAM" id="MobiDB-lite"/>
    </source>
</evidence>
<name>A0A565BIQ8_9BRAS</name>
<feature type="compositionally biased region" description="Gly residues" evidence="1">
    <location>
        <begin position="38"/>
        <end position="58"/>
    </location>
</feature>